<dbReference type="Gene3D" id="3.20.100.10">
    <property type="entry name" value="mRNA triphosphatase Cet1-like"/>
    <property type="match status" value="1"/>
</dbReference>
<evidence type="ECO:0000259" key="9">
    <source>
        <dbReference type="Pfam" id="PF02940"/>
    </source>
</evidence>
<dbReference type="GO" id="GO:0004651">
    <property type="term" value="F:polynucleotide 5'-phosphatase activity"/>
    <property type="evidence" value="ECO:0007669"/>
    <property type="project" value="UniProtKB-UniRule"/>
</dbReference>
<comment type="cofactor">
    <cofactor evidence="1 8">
        <name>Mg(2+)</name>
        <dbReference type="ChEBI" id="CHEBI:18420"/>
    </cofactor>
</comment>
<dbReference type="InParanoid" id="D8PXD9"/>
<evidence type="ECO:0000256" key="8">
    <source>
        <dbReference type="RuleBase" id="RU367053"/>
    </source>
</evidence>
<feature type="domain" description="mRNA triphosphatase Cet1-like" evidence="9">
    <location>
        <begin position="19"/>
        <end position="230"/>
    </location>
</feature>
<evidence type="ECO:0000256" key="1">
    <source>
        <dbReference type="ARBA" id="ARBA00001946"/>
    </source>
</evidence>
<dbReference type="InterPro" id="IPR004206">
    <property type="entry name" value="mRNA_triPase_Cet1"/>
</dbReference>
<dbReference type="HOGENOM" id="CLU_018004_1_0_1"/>
<dbReference type="SUPFAM" id="SSF55154">
    <property type="entry name" value="CYTH-like phosphatases"/>
    <property type="match status" value="1"/>
</dbReference>
<comment type="subcellular location">
    <subcellularLocation>
        <location evidence="2 8">Nucleus</location>
    </subcellularLocation>
</comment>
<dbReference type="GO" id="GO:0140818">
    <property type="term" value="F:mRNA 5'-triphosphate monophosphatase activity"/>
    <property type="evidence" value="ECO:0007669"/>
    <property type="project" value="UniProtKB-EC"/>
</dbReference>
<dbReference type="GO" id="GO:0006370">
    <property type="term" value="P:7-methylguanosine mRNA capping"/>
    <property type="evidence" value="ECO:0007669"/>
    <property type="project" value="UniProtKB-UniRule"/>
</dbReference>
<keyword evidence="4 8" id="KW-0507">mRNA processing</keyword>
<dbReference type="FunCoup" id="D8PXD9">
    <property type="interactions" value="39"/>
</dbReference>
<proteinExistence type="inferred from homology"/>
<evidence type="ECO:0000256" key="6">
    <source>
        <dbReference type="ARBA" id="ARBA00023242"/>
    </source>
</evidence>
<evidence type="ECO:0000256" key="3">
    <source>
        <dbReference type="ARBA" id="ARBA00006345"/>
    </source>
</evidence>
<dbReference type="Proteomes" id="UP000007431">
    <property type="component" value="Unassembled WGS sequence"/>
</dbReference>
<dbReference type="eggNOG" id="ENOG502RZAX">
    <property type="taxonomic scope" value="Eukaryota"/>
</dbReference>
<name>D8PXD9_SCHCM</name>
<keyword evidence="11" id="KW-1185">Reference proteome</keyword>
<evidence type="ECO:0000256" key="5">
    <source>
        <dbReference type="ARBA" id="ARBA00022801"/>
    </source>
</evidence>
<comment type="similarity">
    <text evidence="3 8">Belongs to the fungal TPase family.</text>
</comment>
<comment type="catalytic activity">
    <reaction evidence="7">
        <text>a 5'-end triphospho-ribonucleoside in mRNA + H2O = a 5'-end diphospho-ribonucleoside in mRNA + phosphate + H(+)</text>
        <dbReference type="Rhea" id="RHEA:67004"/>
        <dbReference type="Rhea" id="RHEA-COMP:17164"/>
        <dbReference type="Rhea" id="RHEA-COMP:17165"/>
        <dbReference type="ChEBI" id="CHEBI:15377"/>
        <dbReference type="ChEBI" id="CHEBI:15378"/>
        <dbReference type="ChEBI" id="CHEBI:43474"/>
        <dbReference type="ChEBI" id="CHEBI:167616"/>
        <dbReference type="ChEBI" id="CHEBI:167618"/>
        <dbReference type="EC" id="3.6.1.74"/>
    </reaction>
    <physiologicalReaction direction="left-to-right" evidence="7">
        <dbReference type="Rhea" id="RHEA:67005"/>
    </physiologicalReaction>
</comment>
<dbReference type="CDD" id="cd07470">
    <property type="entry name" value="CYTH-like_mRNA_RTPase"/>
    <property type="match status" value="1"/>
</dbReference>
<dbReference type="PANTHER" id="PTHR28118">
    <property type="entry name" value="POLYNUCLEOTIDE 5'-TRIPHOSPHATASE-RELATED"/>
    <property type="match status" value="1"/>
</dbReference>
<evidence type="ECO:0000313" key="10">
    <source>
        <dbReference type="EMBL" id="EFI99654.1"/>
    </source>
</evidence>
<dbReference type="EMBL" id="GL377304">
    <property type="protein sequence ID" value="EFI99654.1"/>
    <property type="molecule type" value="Genomic_DNA"/>
</dbReference>
<sequence length="277" mass="31308">MSSALPPLSLSILGVEPIDEFILEIADFIHHTIMTRPSDHDLGVTGSRIEVEAKIGVIKERGMDMRLRLPVLVETDPGALAVHFESNMSMKQHQHFNHQLNKLHALSNEPGHPSSPVGYAHHYLVDSFYGNDRDAKIRVTRDEKADNRVVECVRKIKLANLEIYCPKWPVDWRVTVSLECPVPLPDEPAVHTRRKDRLSYKHEEFSVDLTQVHATEGGATKLCHELELEILRPELIMSLAAKRGDPKASEVERSGFNELIRVFVNNARILVKNACEP</sequence>
<dbReference type="GO" id="GO:0031533">
    <property type="term" value="C:mRNA capping enzyme complex"/>
    <property type="evidence" value="ECO:0007669"/>
    <property type="project" value="UniProtKB-UniRule"/>
</dbReference>
<keyword evidence="5 8" id="KW-0378">Hydrolase</keyword>
<keyword evidence="6 8" id="KW-0539">Nucleus</keyword>
<organism evidence="11">
    <name type="scientific">Schizophyllum commune (strain H4-8 / FGSC 9210)</name>
    <name type="common">Split gill fungus</name>
    <dbReference type="NCBI Taxonomy" id="578458"/>
    <lineage>
        <taxon>Eukaryota</taxon>
        <taxon>Fungi</taxon>
        <taxon>Dikarya</taxon>
        <taxon>Basidiomycota</taxon>
        <taxon>Agaricomycotina</taxon>
        <taxon>Agaricomycetes</taxon>
        <taxon>Agaricomycetidae</taxon>
        <taxon>Agaricales</taxon>
        <taxon>Schizophyllaceae</taxon>
        <taxon>Schizophyllum</taxon>
    </lineage>
</organism>
<comment type="subunit">
    <text evidence="8">Heterodimer. The mRNA-capping enzyme is composed of two separate chains alpha and beta, respectively a mRNA guanylyltransferase and an mRNA 5'-triphosphate monophosphatase.</text>
</comment>
<dbReference type="InterPro" id="IPR033469">
    <property type="entry name" value="CYTH-like_dom_sf"/>
</dbReference>
<dbReference type="InterPro" id="IPR040343">
    <property type="entry name" value="Cet1/Ctl1"/>
</dbReference>
<dbReference type="PANTHER" id="PTHR28118:SF1">
    <property type="entry name" value="POLYNUCLEOTIDE 5'-TRIPHOSPHATASE CTL1-RELATED"/>
    <property type="match status" value="1"/>
</dbReference>
<comment type="function">
    <text evidence="8">First step of mRNA capping. Converts the 5'-triphosphate end of a nascent mRNA chain into a diphosphate end.</text>
</comment>
<protein>
    <recommendedName>
        <fullName evidence="8">mRNA-capping enzyme subunit beta</fullName>
        <ecNumber evidence="8">3.6.1.74</ecNumber>
    </recommendedName>
    <alternativeName>
        <fullName evidence="8">mRNA 5'-phosphatase</fullName>
    </alternativeName>
    <alternativeName>
        <fullName evidence="8">mRNA 5'-triphosphate monophosphatase</fullName>
    </alternativeName>
</protein>
<reference evidence="10 11" key="1">
    <citation type="journal article" date="2010" name="Nat. Biotechnol.">
        <title>Genome sequence of the model mushroom Schizophyllum commune.</title>
        <authorList>
            <person name="Ohm R.A."/>
            <person name="de Jong J.F."/>
            <person name="Lugones L.G."/>
            <person name="Aerts A."/>
            <person name="Kothe E."/>
            <person name="Stajich J.E."/>
            <person name="de Vries R.P."/>
            <person name="Record E."/>
            <person name="Levasseur A."/>
            <person name="Baker S.E."/>
            <person name="Bartholomew K.A."/>
            <person name="Coutinho P.M."/>
            <person name="Erdmann S."/>
            <person name="Fowler T.J."/>
            <person name="Gathman A.C."/>
            <person name="Lombard V."/>
            <person name="Henrissat B."/>
            <person name="Knabe N."/>
            <person name="Kuees U."/>
            <person name="Lilly W.W."/>
            <person name="Lindquist E."/>
            <person name="Lucas S."/>
            <person name="Magnuson J.K."/>
            <person name="Piumi F."/>
            <person name="Raudaskoski M."/>
            <person name="Salamov A."/>
            <person name="Schmutz J."/>
            <person name="Schwarze F.W.M.R."/>
            <person name="vanKuyk P.A."/>
            <person name="Horton J.S."/>
            <person name="Grigoriev I.V."/>
            <person name="Woesten H.A.B."/>
        </authorList>
    </citation>
    <scope>NUCLEOTIDE SEQUENCE [LARGE SCALE GENOMIC DNA]</scope>
    <source>
        <strain evidence="11">H4-8 / FGSC 9210</strain>
    </source>
</reference>
<dbReference type="OMA" id="HHMIMTR"/>
<evidence type="ECO:0000256" key="4">
    <source>
        <dbReference type="ARBA" id="ARBA00022664"/>
    </source>
</evidence>
<dbReference type="VEuPathDB" id="FungiDB:SCHCODRAFT_02616059"/>
<evidence type="ECO:0000313" key="11">
    <source>
        <dbReference type="Proteomes" id="UP000007431"/>
    </source>
</evidence>
<dbReference type="STRING" id="578458.D8PXD9"/>
<gene>
    <name evidence="10" type="ORF">SCHCODRAFT_233597</name>
</gene>
<keyword evidence="8" id="KW-0506">mRNA capping</keyword>
<dbReference type="InterPro" id="IPR037009">
    <property type="entry name" value="mRNA_triPase_Cet1_sf"/>
</dbReference>
<evidence type="ECO:0000256" key="7">
    <source>
        <dbReference type="ARBA" id="ARBA00047740"/>
    </source>
</evidence>
<dbReference type="AlphaFoldDB" id="D8PXD9"/>
<dbReference type="Pfam" id="PF02940">
    <property type="entry name" value="mRNA_triPase"/>
    <property type="match status" value="1"/>
</dbReference>
<dbReference type="EC" id="3.6.1.74" evidence="8"/>
<accession>D8PXD9</accession>
<evidence type="ECO:0000256" key="2">
    <source>
        <dbReference type="ARBA" id="ARBA00004123"/>
    </source>
</evidence>